<proteinExistence type="predicted"/>
<evidence type="ECO:0000313" key="1">
    <source>
        <dbReference type="EMBL" id="EGW07415.1"/>
    </source>
</evidence>
<dbReference type="EMBL" id="JH000113">
    <property type="protein sequence ID" value="EGW07415.1"/>
    <property type="molecule type" value="Genomic_DNA"/>
</dbReference>
<sequence length="85" mass="9640">MLTQVVDSHLHFSESRSQEPAIAFPVIRSSLFRAQVFKLLLIFIFGPSRSAQEDVLWLQHAGWGSRKNKKCSEFVTLVAIKHGCL</sequence>
<reference evidence="2" key="1">
    <citation type="journal article" date="2011" name="Nat. Biotechnol.">
        <title>The genomic sequence of the Chinese hamster ovary (CHO)-K1 cell line.</title>
        <authorList>
            <person name="Xu X."/>
            <person name="Nagarajan H."/>
            <person name="Lewis N.E."/>
            <person name="Pan S."/>
            <person name="Cai Z."/>
            <person name="Liu X."/>
            <person name="Chen W."/>
            <person name="Xie M."/>
            <person name="Wang W."/>
            <person name="Hammond S."/>
            <person name="Andersen M.R."/>
            <person name="Neff N."/>
            <person name="Passarelli B."/>
            <person name="Koh W."/>
            <person name="Fan H.C."/>
            <person name="Wang J."/>
            <person name="Gui Y."/>
            <person name="Lee K.H."/>
            <person name="Betenbaugh M.J."/>
            <person name="Quake S.R."/>
            <person name="Famili I."/>
            <person name="Palsson B.O."/>
            <person name="Wang J."/>
        </authorList>
    </citation>
    <scope>NUCLEOTIDE SEQUENCE [LARGE SCALE GENOMIC DNA]</scope>
    <source>
        <strain evidence="2">CHO K1 cell line</strain>
    </source>
</reference>
<gene>
    <name evidence="1" type="ORF">I79_004240</name>
</gene>
<dbReference type="InParanoid" id="G3H273"/>
<dbReference type="Proteomes" id="UP000001075">
    <property type="component" value="Unassembled WGS sequence"/>
</dbReference>
<accession>G3H273</accession>
<dbReference type="AlphaFoldDB" id="G3H273"/>
<organism evidence="1 2">
    <name type="scientific">Cricetulus griseus</name>
    <name type="common">Chinese hamster</name>
    <name type="synonym">Cricetulus barabensis griseus</name>
    <dbReference type="NCBI Taxonomy" id="10029"/>
    <lineage>
        <taxon>Eukaryota</taxon>
        <taxon>Metazoa</taxon>
        <taxon>Chordata</taxon>
        <taxon>Craniata</taxon>
        <taxon>Vertebrata</taxon>
        <taxon>Euteleostomi</taxon>
        <taxon>Mammalia</taxon>
        <taxon>Eutheria</taxon>
        <taxon>Euarchontoglires</taxon>
        <taxon>Glires</taxon>
        <taxon>Rodentia</taxon>
        <taxon>Myomorpha</taxon>
        <taxon>Muroidea</taxon>
        <taxon>Cricetidae</taxon>
        <taxon>Cricetinae</taxon>
        <taxon>Cricetulus</taxon>
    </lineage>
</organism>
<name>G3H273_CRIGR</name>
<protein>
    <submittedName>
        <fullName evidence="1">Uncharacterized protein</fullName>
    </submittedName>
</protein>
<evidence type="ECO:0000313" key="2">
    <source>
        <dbReference type="Proteomes" id="UP000001075"/>
    </source>
</evidence>